<keyword evidence="1" id="KW-0456">Lyase</keyword>
<dbReference type="PIRSF" id="PIRSF001365">
    <property type="entry name" value="DHDPS"/>
    <property type="match status" value="1"/>
</dbReference>
<organism evidence="4 5">
    <name type="scientific">Pochonia chlamydosporia 170</name>
    <dbReference type="NCBI Taxonomy" id="1380566"/>
    <lineage>
        <taxon>Eukaryota</taxon>
        <taxon>Fungi</taxon>
        <taxon>Dikarya</taxon>
        <taxon>Ascomycota</taxon>
        <taxon>Pezizomycotina</taxon>
        <taxon>Sordariomycetes</taxon>
        <taxon>Hypocreomycetidae</taxon>
        <taxon>Hypocreales</taxon>
        <taxon>Clavicipitaceae</taxon>
        <taxon>Pochonia</taxon>
    </lineage>
</organism>
<dbReference type="InterPro" id="IPR002220">
    <property type="entry name" value="DapA-like"/>
</dbReference>
<comment type="similarity">
    <text evidence="1">Belongs to the DapA family.</text>
</comment>
<name>A0A179FI83_METCM</name>
<dbReference type="GeneID" id="28849421"/>
<dbReference type="STRING" id="1380566.A0A179FI83"/>
<accession>A0A179FI83</accession>
<dbReference type="SUPFAM" id="SSF51569">
    <property type="entry name" value="Aldolase"/>
    <property type="match status" value="1"/>
</dbReference>
<sequence length="321" mass="34318">MPKPLRPGIYAPTQVFYKTGSDEHLDEEVIGKHAVRLVKAGIAGIVTNGSNGEAVYLSDEERLAVTRITRAALNSAGFSDLPIIVGASDQSIQGTIRLCEDAADAGGDAVLVMVPSFFKWAMDKPTIEDFFVKVADKSPLPVIIYNYPGAVAGIDLDSDQLIQLAEHPNIIGTKFTCGSVGKLARVAEATSPVSEAFKSSSATPYFAFSGVADFITPSVEVGGSGAIVGAANVFPRACVNAYNLAVRGKREDAMKAQLELAKADWELTKRAVPGFKAILEKWFGYGGIPRGPMRALDEVEKESLFADVAWMMEVEARLESV</sequence>
<feature type="active site" description="Schiff-base intermediate with substrate" evidence="2">
    <location>
        <position position="174"/>
    </location>
</feature>
<evidence type="ECO:0000256" key="1">
    <source>
        <dbReference type="PIRNR" id="PIRNR001365"/>
    </source>
</evidence>
<evidence type="ECO:0000256" key="3">
    <source>
        <dbReference type="PIRSR" id="PIRSR001365-2"/>
    </source>
</evidence>
<dbReference type="GO" id="GO:0008840">
    <property type="term" value="F:4-hydroxy-tetrahydrodipicolinate synthase activity"/>
    <property type="evidence" value="ECO:0007669"/>
    <property type="project" value="TreeGrafter"/>
</dbReference>
<dbReference type="InterPro" id="IPR013785">
    <property type="entry name" value="Aldolase_TIM"/>
</dbReference>
<reference evidence="4 5" key="1">
    <citation type="journal article" date="2016" name="PLoS Pathog.">
        <title>Biosynthesis of antibiotic leucinostatins in bio-control fungus Purpureocillium lilacinum and their inhibition on phytophthora revealed by genome mining.</title>
        <authorList>
            <person name="Wang G."/>
            <person name="Liu Z."/>
            <person name="Lin R."/>
            <person name="Li E."/>
            <person name="Mao Z."/>
            <person name="Ling J."/>
            <person name="Yang Y."/>
            <person name="Yin W.B."/>
            <person name="Xie B."/>
        </authorList>
    </citation>
    <scope>NUCLEOTIDE SEQUENCE [LARGE SCALE GENOMIC DNA]</scope>
    <source>
        <strain evidence="4">170</strain>
    </source>
</reference>
<proteinExistence type="inferred from homology"/>
<dbReference type="OrthoDB" id="191315at2759"/>
<dbReference type="SMART" id="SM01130">
    <property type="entry name" value="DHDPS"/>
    <property type="match status" value="1"/>
</dbReference>
<evidence type="ECO:0000313" key="5">
    <source>
        <dbReference type="Proteomes" id="UP000078397"/>
    </source>
</evidence>
<dbReference type="RefSeq" id="XP_018142556.1">
    <property type="nucleotide sequence ID" value="XM_018285427.1"/>
</dbReference>
<dbReference type="PANTHER" id="PTHR12128:SF24">
    <property type="entry name" value="DIHYDRODIPICOLINATE SYNTHETASE FAMILY PROTEIN (AFU_ORTHOLOGUE AFUA_3G11920)"/>
    <property type="match status" value="1"/>
</dbReference>
<evidence type="ECO:0000313" key="4">
    <source>
        <dbReference type="EMBL" id="OAQ65242.1"/>
    </source>
</evidence>
<evidence type="ECO:0000256" key="2">
    <source>
        <dbReference type="PIRSR" id="PIRSR001365-1"/>
    </source>
</evidence>
<keyword evidence="5" id="KW-1185">Reference proteome</keyword>
<dbReference type="KEGG" id="pchm:VFPPC_06385"/>
<dbReference type="EMBL" id="LSBJ02000005">
    <property type="protein sequence ID" value="OAQ65242.1"/>
    <property type="molecule type" value="Genomic_DNA"/>
</dbReference>
<dbReference type="PRINTS" id="PR00146">
    <property type="entry name" value="DHPICSNTHASE"/>
</dbReference>
<dbReference type="Gene3D" id="3.20.20.70">
    <property type="entry name" value="Aldolase class I"/>
    <property type="match status" value="1"/>
</dbReference>
<gene>
    <name evidence="4" type="ORF">VFPPC_06385</name>
</gene>
<feature type="binding site" evidence="3">
    <location>
        <position position="227"/>
    </location>
    <ligand>
        <name>pyruvate</name>
        <dbReference type="ChEBI" id="CHEBI:15361"/>
    </ligand>
</feature>
<dbReference type="AlphaFoldDB" id="A0A179FI83"/>
<dbReference type="PANTHER" id="PTHR12128">
    <property type="entry name" value="DIHYDRODIPICOLINATE SYNTHASE"/>
    <property type="match status" value="1"/>
</dbReference>
<comment type="caution">
    <text evidence="4">The sequence shown here is derived from an EMBL/GenBank/DDBJ whole genome shotgun (WGS) entry which is preliminary data.</text>
</comment>
<protein>
    <submittedName>
        <fullName evidence="4">Dihydrodipicolinate synthetase family protein</fullName>
    </submittedName>
</protein>
<dbReference type="CDD" id="cd00408">
    <property type="entry name" value="DHDPS-like"/>
    <property type="match status" value="1"/>
</dbReference>
<dbReference type="Proteomes" id="UP000078397">
    <property type="component" value="Unassembled WGS sequence"/>
</dbReference>
<feature type="active site" description="Proton donor/acceptor" evidence="2">
    <location>
        <position position="145"/>
    </location>
</feature>
<dbReference type="Pfam" id="PF00701">
    <property type="entry name" value="DHDPS"/>
    <property type="match status" value="1"/>
</dbReference>